<evidence type="ECO:0000256" key="3">
    <source>
        <dbReference type="ARBA" id="ARBA00022723"/>
    </source>
</evidence>
<evidence type="ECO:0000256" key="1">
    <source>
        <dbReference type="ARBA" id="ARBA00004514"/>
    </source>
</evidence>
<evidence type="ECO:0000313" key="10">
    <source>
        <dbReference type="Proteomes" id="UP000593565"/>
    </source>
</evidence>
<dbReference type="InterPro" id="IPR025307">
    <property type="entry name" value="FIIND_dom"/>
</dbReference>
<organism evidence="9 10">
    <name type="scientific">Ameiurus melas</name>
    <name type="common">Black bullhead</name>
    <name type="synonym">Silurus melas</name>
    <dbReference type="NCBI Taxonomy" id="219545"/>
    <lineage>
        <taxon>Eukaryota</taxon>
        <taxon>Metazoa</taxon>
        <taxon>Chordata</taxon>
        <taxon>Craniata</taxon>
        <taxon>Vertebrata</taxon>
        <taxon>Euteleostomi</taxon>
        <taxon>Actinopterygii</taxon>
        <taxon>Neopterygii</taxon>
        <taxon>Teleostei</taxon>
        <taxon>Ostariophysi</taxon>
        <taxon>Siluriformes</taxon>
        <taxon>Ictaluridae</taxon>
        <taxon>Ameiurus</taxon>
    </lineage>
</organism>
<dbReference type="EMBL" id="JAAGNN010000007">
    <property type="protein sequence ID" value="KAF4087300.1"/>
    <property type="molecule type" value="Genomic_DNA"/>
</dbReference>
<feature type="region of interest" description="Disordered" evidence="6">
    <location>
        <begin position="597"/>
        <end position="633"/>
    </location>
</feature>
<protein>
    <recommendedName>
        <fullName evidence="11">CW-type domain-containing protein</fullName>
    </recommendedName>
</protein>
<evidence type="ECO:0000259" key="8">
    <source>
        <dbReference type="PROSITE" id="PS51830"/>
    </source>
</evidence>
<dbReference type="InterPro" id="IPR041006">
    <property type="entry name" value="Morc_S5"/>
</dbReference>
<gene>
    <name evidence="9" type="ORF">AMELA_G00094210</name>
</gene>
<feature type="domain" description="FIIND" evidence="8">
    <location>
        <begin position="633"/>
        <end position="916"/>
    </location>
</feature>
<keyword evidence="2" id="KW-0963">Cytoplasm</keyword>
<feature type="region of interest" description="Disordered" evidence="6">
    <location>
        <begin position="292"/>
        <end position="349"/>
    </location>
</feature>
<comment type="caution">
    <text evidence="9">The sequence shown here is derived from an EMBL/GenBank/DDBJ whole genome shotgun (WGS) entry which is preliminary data.</text>
</comment>
<keyword evidence="5" id="KW-0862">Zinc</keyword>
<dbReference type="Pfam" id="PF13553">
    <property type="entry name" value="FIIND"/>
    <property type="match status" value="1"/>
</dbReference>
<dbReference type="PANTHER" id="PTHR23336">
    <property type="entry name" value="ZINC FINGER CW-TYPE COILED-COIL DOMAIN PROTEIN 3"/>
    <property type="match status" value="1"/>
</dbReference>
<dbReference type="GO" id="GO:0008270">
    <property type="term" value="F:zinc ion binding"/>
    <property type="evidence" value="ECO:0007669"/>
    <property type="project" value="UniProtKB-KW"/>
</dbReference>
<proteinExistence type="predicted"/>
<feature type="compositionally biased region" description="Polar residues" evidence="6">
    <location>
        <begin position="329"/>
        <end position="338"/>
    </location>
</feature>
<evidence type="ECO:0000313" key="9">
    <source>
        <dbReference type="EMBL" id="KAF4087300.1"/>
    </source>
</evidence>
<evidence type="ECO:0000259" key="7">
    <source>
        <dbReference type="PROSITE" id="PS51050"/>
    </source>
</evidence>
<dbReference type="GO" id="GO:0016887">
    <property type="term" value="F:ATP hydrolysis activity"/>
    <property type="evidence" value="ECO:0007669"/>
    <property type="project" value="InterPro"/>
</dbReference>
<dbReference type="PROSITE" id="PS51050">
    <property type="entry name" value="ZF_CW"/>
    <property type="match status" value="1"/>
</dbReference>
<dbReference type="InterPro" id="IPR045261">
    <property type="entry name" value="MORC_ATPase"/>
</dbReference>
<dbReference type="Pfam" id="PF23679">
    <property type="entry name" value="UPA-FIIND"/>
    <property type="match status" value="1"/>
</dbReference>
<feature type="region of interest" description="Disordered" evidence="6">
    <location>
        <begin position="495"/>
        <end position="517"/>
    </location>
</feature>
<feature type="domain" description="CW-type" evidence="7">
    <location>
        <begin position="248"/>
        <end position="301"/>
    </location>
</feature>
<dbReference type="Proteomes" id="UP000593565">
    <property type="component" value="Unassembled WGS sequence"/>
</dbReference>
<feature type="compositionally biased region" description="Basic and acidic residues" evidence="6">
    <location>
        <begin position="597"/>
        <end position="607"/>
    </location>
</feature>
<keyword evidence="10" id="KW-1185">Reference proteome</keyword>
<keyword evidence="3" id="KW-0479">Metal-binding</keyword>
<dbReference type="AlphaFoldDB" id="A0A7J6AX67"/>
<dbReference type="PROSITE" id="PS51830">
    <property type="entry name" value="FIIND"/>
    <property type="match status" value="1"/>
</dbReference>
<evidence type="ECO:0000256" key="2">
    <source>
        <dbReference type="ARBA" id="ARBA00022490"/>
    </source>
</evidence>
<name>A0A7J6AX67_AMEME</name>
<dbReference type="Gene3D" id="3.30.40.100">
    <property type="match status" value="1"/>
</dbReference>
<dbReference type="PANTHER" id="PTHR23336:SF17">
    <property type="entry name" value="MORC FAMILY CW-TYPE ZINC FINGER PROTEIN 3"/>
    <property type="match status" value="1"/>
</dbReference>
<feature type="non-terminal residue" evidence="9">
    <location>
        <position position="922"/>
    </location>
</feature>
<comment type="subcellular location">
    <subcellularLocation>
        <location evidence="1">Cytoplasm</location>
        <location evidence="1">Cytosol</location>
    </subcellularLocation>
</comment>
<dbReference type="GO" id="GO:0016605">
    <property type="term" value="C:PML body"/>
    <property type="evidence" value="ECO:0007669"/>
    <property type="project" value="TreeGrafter"/>
</dbReference>
<evidence type="ECO:0000256" key="6">
    <source>
        <dbReference type="SAM" id="MobiDB-lite"/>
    </source>
</evidence>
<dbReference type="Pfam" id="PF07496">
    <property type="entry name" value="zf-CW"/>
    <property type="match status" value="1"/>
</dbReference>
<sequence length="922" mass="105881">SASPEHAESLHDILTHSLFNTKKELLSEFSVIDRLCTDSSGTRIIIWNLRRTPSGELEVDFMKNRYDIRIHVDVYGRTGETNKRQAAGGVSVPESEYSLRAYCSILYLKPRMQIIIQGLKVETQFVTKSLANVLTDTYTPESIKKAIKITFGYNTESDEHYGLMMYHNNRLIKAYERVACQRKADGRAVGVIGVIECNHLTPIHNKQDFDDNEDYRKILKNVGKKLEDYWKQQVYAHELKPNCTEDTVKRPDQICIQCDNCLKWRKLPDGIDPKKLPEKWFCYMNSDPQFRSCTDEEEPEDSDEQPRNQKTYKQREQNQKLQQDKRKQSSFTPWSSFHMTPRNDDTSADTSLFTTLKRKNKALDKSPNNPDKKARQICFDKNIPDSIMSPASDANKEECKDIKTELKDDGDDVIDKSMIKKEQSNTMTESSFEAQQMYSYIMGIIWKFQNKLIEFIKQLKKEEHGMDTFSNYCESLHKDIEEIKTEIEKDEKVEVSVTDHGPSTETSYPARGKDSQVRTWKDETQYRSVNESGHRDNKMHSPLMLRELRQRVTHLLVTFVPALDLEQVIEKILNQVVDVITPTEAAILTKEVEVHEEHLSSGEDNRSKSAQHSHTRNIRIAGEDTEDTNSPKHSVVTGALIPELEYCADSGAYRFLCSHAGQFHCKLTNLVFEMKGNGEVLYKIVPWDYSQLQGIGQFQPAGPLYNIECSEDSILYLHLPHCEIQTVSCSIDYGSDKNQVGLVVAHISEDNVEIIQPQKITNTHVIFKVHGLSIFGLLKRIFPEKPISAQVLLFYKELIGKQRRRKLHIHLLPGNVPVEEVQKLNQCNTYIQCSSICQLTRGKKYRPLCEPYVSQPKVETFGFDYGPNYHPTFEVIVNTGAEDLTLGLLDEIGQEVWEPRQIFLTADGTEAVPVEMDTSKTF</sequence>
<evidence type="ECO:0000256" key="4">
    <source>
        <dbReference type="ARBA" id="ARBA00022771"/>
    </source>
</evidence>
<reference evidence="9 10" key="1">
    <citation type="submission" date="2020-02" db="EMBL/GenBank/DDBJ databases">
        <title>A chromosome-scale genome assembly of the black bullhead catfish (Ameiurus melas).</title>
        <authorList>
            <person name="Wen M."/>
            <person name="Zham M."/>
            <person name="Cabau C."/>
            <person name="Klopp C."/>
            <person name="Donnadieu C."/>
            <person name="Roques C."/>
            <person name="Bouchez O."/>
            <person name="Lampietro C."/>
            <person name="Jouanno E."/>
            <person name="Herpin A."/>
            <person name="Louis A."/>
            <person name="Berthelot C."/>
            <person name="Parey E."/>
            <person name="Roest-Crollius H."/>
            <person name="Braasch I."/>
            <person name="Postlethwait J."/>
            <person name="Robinson-Rechavi M."/>
            <person name="Echchiki A."/>
            <person name="Begum T."/>
            <person name="Montfort J."/>
            <person name="Schartl M."/>
            <person name="Bobe J."/>
            <person name="Guiguen Y."/>
        </authorList>
    </citation>
    <scope>NUCLEOTIDE SEQUENCE [LARGE SCALE GENOMIC DNA]</scope>
    <source>
        <strain evidence="9">M_S1</strain>
        <tissue evidence="9">Blood</tissue>
    </source>
</reference>
<evidence type="ECO:0008006" key="11">
    <source>
        <dbReference type="Google" id="ProtNLM"/>
    </source>
</evidence>
<accession>A0A7J6AX67</accession>
<evidence type="ECO:0000256" key="5">
    <source>
        <dbReference type="ARBA" id="ARBA00022833"/>
    </source>
</evidence>
<dbReference type="Pfam" id="PF17942">
    <property type="entry name" value="Morc6_S5"/>
    <property type="match status" value="1"/>
</dbReference>
<feature type="compositionally biased region" description="Basic and acidic residues" evidence="6">
    <location>
        <begin position="313"/>
        <end position="327"/>
    </location>
</feature>
<dbReference type="GO" id="GO:0005829">
    <property type="term" value="C:cytosol"/>
    <property type="evidence" value="ECO:0007669"/>
    <property type="project" value="UniProtKB-SubCell"/>
</dbReference>
<keyword evidence="4" id="KW-0863">Zinc-finger</keyword>
<dbReference type="InterPro" id="IPR011124">
    <property type="entry name" value="Znf_CW"/>
</dbReference>